<feature type="domain" description="HTH myb-type" evidence="8">
    <location>
        <begin position="292"/>
        <end position="331"/>
    </location>
</feature>
<name>A0A177WA44_BATDL</name>
<evidence type="ECO:0000256" key="1">
    <source>
        <dbReference type="ARBA" id="ARBA00023015"/>
    </source>
</evidence>
<evidence type="ECO:0000256" key="4">
    <source>
        <dbReference type="ARBA" id="ARBA00023242"/>
    </source>
</evidence>
<dbReference type="PROSITE" id="PS51293">
    <property type="entry name" value="SANT"/>
    <property type="match status" value="1"/>
</dbReference>
<feature type="domain" description="HTH myb-type" evidence="8">
    <location>
        <begin position="337"/>
        <end position="392"/>
    </location>
</feature>
<dbReference type="PANTHER" id="PTHR46621:SF1">
    <property type="entry name" value="SNRNA-ACTIVATING PROTEIN COMPLEX SUBUNIT 4"/>
    <property type="match status" value="1"/>
</dbReference>
<feature type="region of interest" description="Disordered" evidence="5">
    <location>
        <begin position="488"/>
        <end position="540"/>
    </location>
</feature>
<sequence>MFNQRFNAGALSDITELYGYTTRNNNLTTNAQLENTHLLSELPNPFTTPSWRIPAKSDSLPSTVLHSKKTIEKLLKLNLNMQDILDKQLNILMDQENQIRVQIKQVRSQFSSKLLKRRRQTYRLRISEPYIMNNEKEAPPPDHELWNADPLIRKCDVAYDLPVWTRRECEQLEKAIYHHNEMKMYDINIRSVSATKEQLLANVTDINWDQIARHVGTKTRQECKKMWTVAQHPFINNNPFTKLELECLEKVITKHAAQDWVAIACEHRYGRVAIQCFRAYRTLIAPANIGVSWSDTEDASLLQAIDKCIANDWQAVSKYLNGRSAKQCLQRFKFVVAPGKKKGRWSAAEDQALLKAVQRYGRGKWNYIAMAVGHRTDMQCRERYENCLNPDICRGPLTPEEERILSAAVAEHGSGKWSTISKCFTNRTDNICRRAWSIILKRKKKQHALLPPPPQIASPIIATDNVNTIDTIDSEHPGVKQIENLDKEDDDILPPRPKKAKRLRSISKKSVAATSKLAHVHPQKQTFCRSIRSKKPSKPK</sequence>
<feature type="compositionally biased region" description="Basic residues" evidence="5">
    <location>
        <begin position="496"/>
        <end position="507"/>
    </location>
</feature>
<dbReference type="SMART" id="SM00717">
    <property type="entry name" value="SANT"/>
    <property type="match status" value="5"/>
</dbReference>
<dbReference type="eggNOG" id="KOG0048">
    <property type="taxonomic scope" value="Eukaryota"/>
</dbReference>
<reference evidence="9 10" key="2">
    <citation type="submission" date="2016-05" db="EMBL/GenBank/DDBJ databases">
        <title>Lineage-specific infection strategies underlie the spectrum of fungal disease in amphibians.</title>
        <authorList>
            <person name="Cuomo C.A."/>
            <person name="Farrer R.A."/>
            <person name="James T."/>
            <person name="Longcore J."/>
            <person name="Birren B."/>
        </authorList>
    </citation>
    <scope>NUCLEOTIDE SEQUENCE [LARGE SCALE GENOMIC DNA]</scope>
    <source>
        <strain evidence="9 10">JEL423</strain>
    </source>
</reference>
<evidence type="ECO:0000256" key="3">
    <source>
        <dbReference type="ARBA" id="ARBA00023163"/>
    </source>
</evidence>
<proteinExistence type="predicted"/>
<dbReference type="Gene3D" id="1.10.10.60">
    <property type="entry name" value="Homeodomain-like"/>
    <property type="match status" value="4"/>
</dbReference>
<dbReference type="CDD" id="cd00167">
    <property type="entry name" value="SANT"/>
    <property type="match status" value="4"/>
</dbReference>
<evidence type="ECO:0000259" key="6">
    <source>
        <dbReference type="PROSITE" id="PS50090"/>
    </source>
</evidence>
<dbReference type="Pfam" id="PF00249">
    <property type="entry name" value="Myb_DNA-binding"/>
    <property type="match status" value="1"/>
</dbReference>
<dbReference type="VEuPathDB" id="FungiDB:BDEG_20754"/>
<dbReference type="InterPro" id="IPR009057">
    <property type="entry name" value="Homeodomain-like_sf"/>
</dbReference>
<dbReference type="GO" id="GO:0019185">
    <property type="term" value="C:snRNA-activating protein complex"/>
    <property type="evidence" value="ECO:0007669"/>
    <property type="project" value="TreeGrafter"/>
</dbReference>
<gene>
    <name evidence="9" type="ORF">BDEG_20754</name>
</gene>
<dbReference type="InterPro" id="IPR017930">
    <property type="entry name" value="Myb_dom"/>
</dbReference>
<feature type="domain" description="Myb-like" evidence="6">
    <location>
        <begin position="389"/>
        <end position="440"/>
    </location>
</feature>
<keyword evidence="3" id="KW-0804">Transcription</keyword>
<dbReference type="GO" id="GO:0000978">
    <property type="term" value="F:RNA polymerase II cis-regulatory region sequence-specific DNA binding"/>
    <property type="evidence" value="ECO:0007669"/>
    <property type="project" value="TreeGrafter"/>
</dbReference>
<protein>
    <submittedName>
        <fullName evidence="9">Uncharacterized protein</fullName>
    </submittedName>
</protein>
<dbReference type="InterPro" id="IPR051575">
    <property type="entry name" value="Myb-like_DNA-bd"/>
</dbReference>
<feature type="domain" description="Myb-like" evidence="6">
    <location>
        <begin position="164"/>
        <end position="227"/>
    </location>
</feature>
<keyword evidence="4" id="KW-0539">Nucleus</keyword>
<keyword evidence="1" id="KW-0805">Transcription regulation</keyword>
<dbReference type="InterPro" id="IPR017884">
    <property type="entry name" value="SANT_dom"/>
</dbReference>
<dbReference type="OrthoDB" id="2143914at2759"/>
<evidence type="ECO:0000259" key="7">
    <source>
        <dbReference type="PROSITE" id="PS51293"/>
    </source>
</evidence>
<dbReference type="PROSITE" id="PS50090">
    <property type="entry name" value="MYB_LIKE"/>
    <property type="match status" value="4"/>
</dbReference>
<evidence type="ECO:0000256" key="2">
    <source>
        <dbReference type="ARBA" id="ARBA00023125"/>
    </source>
</evidence>
<organism evidence="9 10">
    <name type="scientific">Batrachochytrium dendrobatidis (strain JEL423)</name>
    <dbReference type="NCBI Taxonomy" id="403673"/>
    <lineage>
        <taxon>Eukaryota</taxon>
        <taxon>Fungi</taxon>
        <taxon>Fungi incertae sedis</taxon>
        <taxon>Chytridiomycota</taxon>
        <taxon>Chytridiomycota incertae sedis</taxon>
        <taxon>Chytridiomycetes</taxon>
        <taxon>Rhizophydiales</taxon>
        <taxon>Rhizophydiales incertae sedis</taxon>
        <taxon>Batrachochytrium</taxon>
    </lineage>
</organism>
<dbReference type="Pfam" id="PF13921">
    <property type="entry name" value="Myb_DNA-bind_6"/>
    <property type="match status" value="1"/>
</dbReference>
<evidence type="ECO:0000313" key="9">
    <source>
        <dbReference type="EMBL" id="OAJ36592.1"/>
    </source>
</evidence>
<dbReference type="GO" id="GO:0001006">
    <property type="term" value="F:RNA polymerase III type 3 promoter sequence-specific DNA binding"/>
    <property type="evidence" value="ECO:0007669"/>
    <property type="project" value="TreeGrafter"/>
</dbReference>
<dbReference type="InterPro" id="IPR001005">
    <property type="entry name" value="SANT/Myb"/>
</dbReference>
<feature type="compositionally biased region" description="Basic residues" evidence="5">
    <location>
        <begin position="531"/>
        <end position="540"/>
    </location>
</feature>
<feature type="domain" description="Myb-like" evidence="6">
    <location>
        <begin position="337"/>
        <end position="388"/>
    </location>
</feature>
<evidence type="ECO:0000256" key="5">
    <source>
        <dbReference type="SAM" id="MobiDB-lite"/>
    </source>
</evidence>
<accession>A0A177WA44</accession>
<dbReference type="AlphaFoldDB" id="A0A177WA44"/>
<feature type="domain" description="HTH myb-type" evidence="8">
    <location>
        <begin position="394"/>
        <end position="444"/>
    </location>
</feature>
<dbReference type="GO" id="GO:0042795">
    <property type="term" value="P:snRNA transcription by RNA polymerase II"/>
    <property type="evidence" value="ECO:0007669"/>
    <property type="project" value="TreeGrafter"/>
</dbReference>
<feature type="domain" description="Myb-like" evidence="6">
    <location>
        <begin position="292"/>
        <end position="336"/>
    </location>
</feature>
<evidence type="ECO:0000313" key="10">
    <source>
        <dbReference type="Proteomes" id="UP000077115"/>
    </source>
</evidence>
<dbReference type="Proteomes" id="UP000077115">
    <property type="component" value="Unassembled WGS sequence"/>
</dbReference>
<keyword evidence="2" id="KW-0238">DNA-binding</keyword>
<dbReference type="PANTHER" id="PTHR46621">
    <property type="entry name" value="SNRNA-ACTIVATING PROTEIN COMPLEX SUBUNIT 4"/>
    <property type="match status" value="1"/>
</dbReference>
<reference evidence="9 10" key="1">
    <citation type="submission" date="2006-10" db="EMBL/GenBank/DDBJ databases">
        <title>The Genome Sequence of Batrachochytrium dendrobatidis JEL423.</title>
        <authorList>
            <consortium name="The Broad Institute Genome Sequencing Platform"/>
            <person name="Birren B."/>
            <person name="Lander E."/>
            <person name="Galagan J."/>
            <person name="Cuomo C."/>
            <person name="Devon K."/>
            <person name="Jaffe D."/>
            <person name="Butler J."/>
            <person name="Alvarez P."/>
            <person name="Gnerre S."/>
            <person name="Grabherr M."/>
            <person name="Kleber M."/>
            <person name="Mauceli E."/>
            <person name="Brockman W."/>
            <person name="Young S."/>
            <person name="LaButti K."/>
            <person name="Sykes S."/>
            <person name="DeCaprio D."/>
            <person name="Crawford M."/>
            <person name="Koehrsen M."/>
            <person name="Engels R."/>
            <person name="Montgomery P."/>
            <person name="Pearson M."/>
            <person name="Howarth C."/>
            <person name="Larson L."/>
            <person name="White J."/>
            <person name="O'Leary S."/>
            <person name="Kodira C."/>
            <person name="Zeng Q."/>
            <person name="Yandava C."/>
            <person name="Alvarado L."/>
            <person name="Longcore J."/>
            <person name="James T."/>
        </authorList>
    </citation>
    <scope>NUCLEOTIDE SEQUENCE [LARGE SCALE GENOMIC DNA]</scope>
    <source>
        <strain evidence="9 10">JEL423</strain>
    </source>
</reference>
<dbReference type="SUPFAM" id="SSF46689">
    <property type="entry name" value="Homeodomain-like"/>
    <property type="match status" value="3"/>
</dbReference>
<evidence type="ECO:0000259" key="8">
    <source>
        <dbReference type="PROSITE" id="PS51294"/>
    </source>
</evidence>
<dbReference type="EMBL" id="DS022300">
    <property type="protein sequence ID" value="OAJ36592.1"/>
    <property type="molecule type" value="Genomic_DNA"/>
</dbReference>
<dbReference type="GO" id="GO:0042796">
    <property type="term" value="P:snRNA transcription by RNA polymerase III"/>
    <property type="evidence" value="ECO:0007669"/>
    <property type="project" value="TreeGrafter"/>
</dbReference>
<dbReference type="STRING" id="403673.A0A177WA44"/>
<feature type="domain" description="SANT" evidence="7">
    <location>
        <begin position="340"/>
        <end position="384"/>
    </location>
</feature>
<dbReference type="PROSITE" id="PS51294">
    <property type="entry name" value="HTH_MYB"/>
    <property type="match status" value="3"/>
</dbReference>